<dbReference type="PROSITE" id="PS50106">
    <property type="entry name" value="PDZ"/>
    <property type="match status" value="1"/>
</dbReference>
<evidence type="ECO:0000256" key="4">
    <source>
        <dbReference type="ARBA" id="ARBA00022670"/>
    </source>
</evidence>
<evidence type="ECO:0000313" key="13">
    <source>
        <dbReference type="EMBL" id="AVY92668.1"/>
    </source>
</evidence>
<dbReference type="Proteomes" id="UP000244173">
    <property type="component" value="Chromosome"/>
</dbReference>
<evidence type="ECO:0000313" key="14">
    <source>
        <dbReference type="Proteomes" id="UP000244173"/>
    </source>
</evidence>
<feature type="transmembrane region" description="Helical" evidence="11">
    <location>
        <begin position="421"/>
        <end position="439"/>
    </location>
</feature>
<dbReference type="PANTHER" id="PTHR42837:SF2">
    <property type="entry name" value="MEMBRANE METALLOPROTEASE ARASP2, CHLOROPLASTIC-RELATED"/>
    <property type="match status" value="1"/>
</dbReference>
<dbReference type="Gene3D" id="2.30.42.10">
    <property type="match status" value="2"/>
</dbReference>
<dbReference type="NCBIfam" id="TIGR00054">
    <property type="entry name" value="RIP metalloprotease RseP"/>
    <property type="match status" value="1"/>
</dbReference>
<keyword evidence="4 13" id="KW-0645">Protease</keyword>
<sequence length="448" mass="47955">MLTTLLAFLVALGVLVTFHEFGHYWVARRLGVKVVRFSIGFGKPLVTWRRGETEWALAPIPLGGYVKMLDTREDVAVLPEERARAFDLQPVWHRIAIVAAGPVANMLLAVVLTWLTLLNGVEGIRPVIGMVAPDTPAAMAGLRAGQSVVSINGEAVEDWQQLRLQLVDGVTDRGSPLVVGISDGGVERKVSIPPAQLANLDIERGIGPFGLSPLRLTTRLAYIEAGSAADRAGLRTEDTVLAVNGVALDGDWTRLVTAVLHSGGKPLALTVEHSGAAPRTVNVTPQRATPDGPWRLGIAPAPDADWMNGLQFRRDPGLLGGIGEAFTQTWQSVSLTTRMIGRMVTGDVSPASISGPITMADYAGKSARAGWEAFLDYMALISISLGVLNLLPIPLLDGGHLLYYAAEIIRGRPLSARAQEIGRRIGFSALAALMLFAFFNDITRLFAG</sequence>
<dbReference type="InterPro" id="IPR008915">
    <property type="entry name" value="Peptidase_M50"/>
</dbReference>
<feature type="transmembrane region" description="Helical" evidence="11">
    <location>
        <begin position="374"/>
        <end position="395"/>
    </location>
</feature>
<dbReference type="InterPro" id="IPR004387">
    <property type="entry name" value="Pept_M50_Zn"/>
</dbReference>
<evidence type="ECO:0000256" key="7">
    <source>
        <dbReference type="ARBA" id="ARBA00022833"/>
    </source>
</evidence>
<dbReference type="GO" id="GO:0046872">
    <property type="term" value="F:metal ion binding"/>
    <property type="evidence" value="ECO:0007669"/>
    <property type="project" value="UniProtKB-KW"/>
</dbReference>
<dbReference type="SUPFAM" id="SSF50156">
    <property type="entry name" value="PDZ domain-like"/>
    <property type="match status" value="2"/>
</dbReference>
<feature type="transmembrane region" description="Helical" evidence="11">
    <location>
        <begin position="95"/>
        <end position="118"/>
    </location>
</feature>
<evidence type="ECO:0000259" key="12">
    <source>
        <dbReference type="PROSITE" id="PS50106"/>
    </source>
</evidence>
<dbReference type="RefSeq" id="WP_036385228.1">
    <property type="nucleotide sequence ID" value="NZ_CP028519.1"/>
</dbReference>
<dbReference type="Pfam" id="PF02163">
    <property type="entry name" value="Peptidase_M50"/>
    <property type="match status" value="1"/>
</dbReference>
<evidence type="ECO:0000256" key="5">
    <source>
        <dbReference type="ARBA" id="ARBA00022692"/>
    </source>
</evidence>
<dbReference type="STRING" id="1122240.GCA_000620105_00826"/>
<evidence type="ECO:0000256" key="11">
    <source>
        <dbReference type="RuleBase" id="RU362031"/>
    </source>
</evidence>
<keyword evidence="10 11" id="KW-0472">Membrane</keyword>
<accession>A0A2U3TGZ6</accession>
<keyword evidence="5 11" id="KW-0812">Transmembrane</keyword>
<comment type="cofactor">
    <cofactor evidence="1 11">
        <name>Zn(2+)</name>
        <dbReference type="ChEBI" id="CHEBI:29105"/>
    </cofactor>
</comment>
<keyword evidence="11" id="KW-0479">Metal-binding</keyword>
<name>A0A2U3TGZ6_9NEIS</name>
<comment type="similarity">
    <text evidence="3 11">Belongs to the peptidase M50B family.</text>
</comment>
<dbReference type="PANTHER" id="PTHR42837">
    <property type="entry name" value="REGULATOR OF SIGMA-E PROTEASE RSEP"/>
    <property type="match status" value="1"/>
</dbReference>
<organism evidence="13 14">
    <name type="scientific">Microvirgula aerodenitrificans</name>
    <dbReference type="NCBI Taxonomy" id="57480"/>
    <lineage>
        <taxon>Bacteria</taxon>
        <taxon>Pseudomonadati</taxon>
        <taxon>Pseudomonadota</taxon>
        <taxon>Betaproteobacteria</taxon>
        <taxon>Neisseriales</taxon>
        <taxon>Aquaspirillaceae</taxon>
        <taxon>Microvirgula</taxon>
    </lineage>
</organism>
<dbReference type="GO" id="GO:0004222">
    <property type="term" value="F:metalloendopeptidase activity"/>
    <property type="evidence" value="ECO:0007669"/>
    <property type="project" value="InterPro"/>
</dbReference>
<reference evidence="13 14" key="1">
    <citation type="submission" date="2018-04" db="EMBL/GenBank/DDBJ databases">
        <title>Denitrifier Microvirgula.</title>
        <authorList>
            <person name="Anderson E."/>
            <person name="Jang J."/>
            <person name="Ishii S."/>
        </authorList>
    </citation>
    <scope>NUCLEOTIDE SEQUENCE [LARGE SCALE GENOMIC DNA]</scope>
    <source>
        <strain evidence="13 14">BE2.4</strain>
    </source>
</reference>
<dbReference type="Pfam" id="PF17820">
    <property type="entry name" value="PDZ_6"/>
    <property type="match status" value="1"/>
</dbReference>
<evidence type="ECO:0000256" key="3">
    <source>
        <dbReference type="ARBA" id="ARBA00007931"/>
    </source>
</evidence>
<comment type="subcellular location">
    <subcellularLocation>
        <location evidence="2">Membrane</location>
        <topology evidence="2">Multi-pass membrane protein</topology>
    </subcellularLocation>
</comment>
<keyword evidence="8 11" id="KW-1133">Transmembrane helix</keyword>
<dbReference type="CDD" id="cd06163">
    <property type="entry name" value="S2P-M50_PDZ_RseP-like"/>
    <property type="match status" value="2"/>
</dbReference>
<dbReference type="GO" id="GO:0016020">
    <property type="term" value="C:membrane"/>
    <property type="evidence" value="ECO:0007669"/>
    <property type="project" value="UniProtKB-SubCell"/>
</dbReference>
<dbReference type="EMBL" id="CP028519">
    <property type="protein sequence ID" value="AVY92668.1"/>
    <property type="molecule type" value="Genomic_DNA"/>
</dbReference>
<dbReference type="InterPro" id="IPR041489">
    <property type="entry name" value="PDZ_6"/>
</dbReference>
<evidence type="ECO:0000256" key="1">
    <source>
        <dbReference type="ARBA" id="ARBA00001947"/>
    </source>
</evidence>
<feature type="domain" description="PDZ" evidence="12">
    <location>
        <begin position="199"/>
        <end position="275"/>
    </location>
</feature>
<dbReference type="InterPro" id="IPR001478">
    <property type="entry name" value="PDZ"/>
</dbReference>
<dbReference type="GO" id="GO:0006508">
    <property type="term" value="P:proteolysis"/>
    <property type="evidence" value="ECO:0007669"/>
    <property type="project" value="UniProtKB-KW"/>
</dbReference>
<keyword evidence="6 11" id="KW-0378">Hydrolase</keyword>
<evidence type="ECO:0000256" key="6">
    <source>
        <dbReference type="ARBA" id="ARBA00022801"/>
    </source>
</evidence>
<evidence type="ECO:0000256" key="9">
    <source>
        <dbReference type="ARBA" id="ARBA00023049"/>
    </source>
</evidence>
<evidence type="ECO:0000256" key="8">
    <source>
        <dbReference type="ARBA" id="ARBA00022989"/>
    </source>
</evidence>
<gene>
    <name evidence="13" type="primary">rseP</name>
    <name evidence="13" type="ORF">DAI18_00365</name>
</gene>
<proteinExistence type="inferred from homology"/>
<dbReference type="AlphaFoldDB" id="A0A2U3TGZ6"/>
<dbReference type="SMART" id="SM00228">
    <property type="entry name" value="PDZ"/>
    <property type="match status" value="2"/>
</dbReference>
<evidence type="ECO:0000256" key="10">
    <source>
        <dbReference type="ARBA" id="ARBA00023136"/>
    </source>
</evidence>
<dbReference type="KEGG" id="maer:DAI18_00365"/>
<evidence type="ECO:0000256" key="2">
    <source>
        <dbReference type="ARBA" id="ARBA00004141"/>
    </source>
</evidence>
<dbReference type="EC" id="3.4.24.-" evidence="11"/>
<protein>
    <recommendedName>
        <fullName evidence="11">Zinc metalloprotease</fullName>
        <ecNumber evidence="11">3.4.24.-</ecNumber>
    </recommendedName>
</protein>
<dbReference type="OrthoDB" id="9782003at2"/>
<keyword evidence="14" id="KW-1185">Reference proteome</keyword>
<keyword evidence="7 11" id="KW-0862">Zinc</keyword>
<keyword evidence="9 11" id="KW-0482">Metalloprotease</keyword>
<dbReference type="InterPro" id="IPR036034">
    <property type="entry name" value="PDZ_sf"/>
</dbReference>